<dbReference type="OrthoDB" id="27041at2759"/>
<feature type="transmembrane region" description="Helical" evidence="1">
    <location>
        <begin position="502"/>
        <end position="522"/>
    </location>
</feature>
<keyword evidence="1" id="KW-1133">Transmembrane helix</keyword>
<dbReference type="Pfam" id="PF13884">
    <property type="entry name" value="Peptidase_S74"/>
    <property type="match status" value="1"/>
</dbReference>
<evidence type="ECO:0000313" key="4">
    <source>
        <dbReference type="Proteomes" id="UP000014680"/>
    </source>
</evidence>
<keyword evidence="1" id="KW-0472">Membrane</keyword>
<feature type="transmembrane region" description="Helical" evidence="1">
    <location>
        <begin position="446"/>
        <end position="464"/>
    </location>
</feature>
<dbReference type="PANTHER" id="PTHR13029">
    <property type="match status" value="1"/>
</dbReference>
<feature type="transmembrane region" description="Helical" evidence="1">
    <location>
        <begin position="378"/>
        <end position="399"/>
    </location>
</feature>
<dbReference type="RefSeq" id="XP_004261813.1">
    <property type="nucleotide sequence ID" value="XM_004261765.1"/>
</dbReference>
<dbReference type="InterPro" id="IPR030392">
    <property type="entry name" value="S74_ICA"/>
</dbReference>
<name>A0A0A1UHB7_ENTIV</name>
<reference evidence="3 4" key="1">
    <citation type="submission" date="2012-10" db="EMBL/GenBank/DDBJ databases">
        <authorList>
            <person name="Zafar N."/>
            <person name="Inman J."/>
            <person name="Hall N."/>
            <person name="Lorenzi H."/>
            <person name="Caler E."/>
        </authorList>
    </citation>
    <scope>NUCLEOTIDE SEQUENCE [LARGE SCALE GENOMIC DNA]</scope>
    <source>
        <strain evidence="3 4">IP1</strain>
    </source>
</reference>
<gene>
    <name evidence="3" type="ORF">EIN_252860</name>
</gene>
<accession>A0A0A1UHB7</accession>
<dbReference type="EMBL" id="KB206169">
    <property type="protein sequence ID" value="ELP95042.1"/>
    <property type="molecule type" value="Genomic_DNA"/>
</dbReference>
<keyword evidence="1" id="KW-0812">Transmembrane</keyword>
<organism evidence="3 4">
    <name type="scientific">Entamoeba invadens IP1</name>
    <dbReference type="NCBI Taxonomy" id="370355"/>
    <lineage>
        <taxon>Eukaryota</taxon>
        <taxon>Amoebozoa</taxon>
        <taxon>Evosea</taxon>
        <taxon>Archamoebae</taxon>
        <taxon>Mastigamoebida</taxon>
        <taxon>Entamoebidae</taxon>
        <taxon>Entamoeba</taxon>
    </lineage>
</organism>
<dbReference type="KEGG" id="eiv:EIN_252860"/>
<dbReference type="InterPro" id="IPR051577">
    <property type="entry name" value="MRF-like"/>
</dbReference>
<evidence type="ECO:0000256" key="1">
    <source>
        <dbReference type="SAM" id="Phobius"/>
    </source>
</evidence>
<feature type="domain" description="Peptidase S74" evidence="2">
    <location>
        <begin position="240"/>
        <end position="330"/>
    </location>
</feature>
<dbReference type="GeneID" id="14893977"/>
<proteinExistence type="predicted"/>
<sequence>MSEATPQQPRKKNWLCIFPGCTQKPMCHYNAYSHCWDGHLRHLASPLIGGGKAEVYKKLNNREEVKKQCEIYLVEIKSDEDVENQRTVARQRLGNPQLSITVEQPQIIDQSDNSLQFQQPMTLQNISNNSNNSALNNLNGLNTMNTLNSPLVNNSINNFGLNPDQLNVQDSNLSVQQLMIPQTQETPLWDCVVNANVYQKDLEALLQHDQFVRIEQITENLKRLHVAGEVLAENGFLQRSDARSKDHIEPLKNCLNTILQLTGKSYKYIGKDDQKMGFIAQEVQDVCPNLVHEDELGLSVDVVGIIPLLVEALKEIQTAASKTADCSNGKFAELSLAADEALAAVKEIGEKVQKDEDEMKKHLGFFALEESVFSPGPALFTLLVAMVLSVLSVGVVVVFQKLIGMWLYVWGITALLWICVWWQRWELKEIYQHRHVVWYWKSENSLFLYYSSYIFFIFLSLSLIMGKGVITLVGVSVGLLIITCGILYWVTKKFKLGWKIPTLTLVLLLTSFVIVSSTLIIIQPEYQCTLNGESDGYEMHLNVGEMSEKVVVNSVPWNCWIADMFNSNELPGGMKWSNGDTSPFLEGYISENFKTFSTQVRLQCVELVTFNCGEITFKTCTGREEPNDCRENGCKWDDDEMNCSF</sequence>
<feature type="transmembrane region" description="Helical" evidence="1">
    <location>
        <begin position="405"/>
        <end position="425"/>
    </location>
</feature>
<keyword evidence="4" id="KW-1185">Reference proteome</keyword>
<evidence type="ECO:0000313" key="3">
    <source>
        <dbReference type="EMBL" id="ELP95042.1"/>
    </source>
</evidence>
<dbReference type="Proteomes" id="UP000014680">
    <property type="component" value="Unassembled WGS sequence"/>
</dbReference>
<dbReference type="VEuPathDB" id="AmoebaDB:EIN_252860"/>
<evidence type="ECO:0000259" key="2">
    <source>
        <dbReference type="PROSITE" id="PS51688"/>
    </source>
</evidence>
<protein>
    <recommendedName>
        <fullName evidence="2">Peptidase S74 domain-containing protein</fullName>
    </recommendedName>
</protein>
<dbReference type="PROSITE" id="PS51688">
    <property type="entry name" value="ICA"/>
    <property type="match status" value="1"/>
</dbReference>
<feature type="transmembrane region" description="Helical" evidence="1">
    <location>
        <begin position="470"/>
        <end position="490"/>
    </location>
</feature>
<dbReference type="PANTHER" id="PTHR13029:SF21">
    <property type="entry name" value="PEPTIDASE S74 DOMAIN-CONTAINING PROTEIN"/>
    <property type="match status" value="1"/>
</dbReference>
<dbReference type="AlphaFoldDB" id="A0A0A1UHB7"/>